<dbReference type="Proteomes" id="UP001152320">
    <property type="component" value="Chromosome 13"/>
</dbReference>
<proteinExistence type="predicted"/>
<evidence type="ECO:0000313" key="4">
    <source>
        <dbReference type="EMBL" id="KAJ8030152.1"/>
    </source>
</evidence>
<dbReference type="OrthoDB" id="329835at2759"/>
<dbReference type="AlphaFoldDB" id="A0A9Q1BNX2"/>
<comment type="caution">
    <text evidence="4">The sequence shown here is derived from an EMBL/GenBank/DDBJ whole genome shotgun (WGS) entry which is preliminary data.</text>
</comment>
<feature type="domain" description="Beta-ketoacyl synthase-like N-terminal" evidence="3">
    <location>
        <begin position="1"/>
        <end position="49"/>
    </location>
</feature>
<gene>
    <name evidence="4" type="ORF">HOLleu_26479</name>
</gene>
<reference evidence="4" key="1">
    <citation type="submission" date="2021-10" db="EMBL/GenBank/DDBJ databases">
        <title>Tropical sea cucumber genome reveals ecological adaptation and Cuvierian tubules defense mechanism.</title>
        <authorList>
            <person name="Chen T."/>
        </authorList>
    </citation>
    <scope>NUCLEOTIDE SEQUENCE</scope>
    <source>
        <strain evidence="4">Nanhai2018</strain>
        <tissue evidence="4">Muscle</tissue>
    </source>
</reference>
<dbReference type="GO" id="GO:0004312">
    <property type="term" value="F:fatty acid synthase activity"/>
    <property type="evidence" value="ECO:0007669"/>
    <property type="project" value="TreeGrafter"/>
</dbReference>
<sequence length="80" mass="8895">MACKDVLNGKCDYALVGAVNLNIRPQMAMAFYQLQVLSPDGKCKSFDKSPTDLEEPKRLLHCLLLGSLFVAEYTAIWSTL</sequence>
<evidence type="ECO:0000256" key="2">
    <source>
        <dbReference type="ARBA" id="ARBA00022553"/>
    </source>
</evidence>
<keyword evidence="5" id="KW-1185">Reference proteome</keyword>
<dbReference type="GO" id="GO:0006633">
    <property type="term" value="P:fatty acid biosynthetic process"/>
    <property type="evidence" value="ECO:0007669"/>
    <property type="project" value="TreeGrafter"/>
</dbReference>
<dbReference type="InterPro" id="IPR050091">
    <property type="entry name" value="PKS_NRPS_Biosynth_Enz"/>
</dbReference>
<dbReference type="InterPro" id="IPR014030">
    <property type="entry name" value="Ketoacyl_synth_N"/>
</dbReference>
<protein>
    <submittedName>
        <fullName evidence="4">Fatty acid synthase</fullName>
    </submittedName>
</protein>
<keyword evidence="1" id="KW-0596">Phosphopantetheine</keyword>
<dbReference type="InterPro" id="IPR016039">
    <property type="entry name" value="Thiolase-like"/>
</dbReference>
<dbReference type="PANTHER" id="PTHR43775">
    <property type="entry name" value="FATTY ACID SYNTHASE"/>
    <property type="match status" value="1"/>
</dbReference>
<dbReference type="EMBL" id="JAIZAY010000013">
    <property type="protein sequence ID" value="KAJ8030152.1"/>
    <property type="molecule type" value="Genomic_DNA"/>
</dbReference>
<evidence type="ECO:0000256" key="1">
    <source>
        <dbReference type="ARBA" id="ARBA00022450"/>
    </source>
</evidence>
<dbReference type="Gene3D" id="3.40.47.10">
    <property type="match status" value="1"/>
</dbReference>
<organism evidence="4 5">
    <name type="scientific">Holothuria leucospilota</name>
    <name type="common">Black long sea cucumber</name>
    <name type="synonym">Mertensiothuria leucospilota</name>
    <dbReference type="NCBI Taxonomy" id="206669"/>
    <lineage>
        <taxon>Eukaryota</taxon>
        <taxon>Metazoa</taxon>
        <taxon>Echinodermata</taxon>
        <taxon>Eleutherozoa</taxon>
        <taxon>Echinozoa</taxon>
        <taxon>Holothuroidea</taxon>
        <taxon>Aspidochirotacea</taxon>
        <taxon>Aspidochirotida</taxon>
        <taxon>Holothuriidae</taxon>
        <taxon>Holothuria</taxon>
    </lineage>
</organism>
<dbReference type="Pfam" id="PF00109">
    <property type="entry name" value="ketoacyl-synt"/>
    <property type="match status" value="1"/>
</dbReference>
<keyword evidence="2" id="KW-0597">Phosphoprotein</keyword>
<name>A0A9Q1BNX2_HOLLE</name>
<dbReference type="SUPFAM" id="SSF53901">
    <property type="entry name" value="Thiolase-like"/>
    <property type="match status" value="1"/>
</dbReference>
<evidence type="ECO:0000313" key="5">
    <source>
        <dbReference type="Proteomes" id="UP001152320"/>
    </source>
</evidence>
<accession>A0A9Q1BNX2</accession>
<dbReference type="PANTHER" id="PTHR43775:SF37">
    <property type="entry name" value="SI:DKEY-61P9.11"/>
    <property type="match status" value="1"/>
</dbReference>
<evidence type="ECO:0000259" key="3">
    <source>
        <dbReference type="Pfam" id="PF00109"/>
    </source>
</evidence>